<evidence type="ECO:0000256" key="3">
    <source>
        <dbReference type="PROSITE-ProRule" id="PRU00339"/>
    </source>
</evidence>
<dbReference type="eggNOG" id="COG0457">
    <property type="taxonomic scope" value="Bacteria"/>
</dbReference>
<dbReference type="Proteomes" id="UP000002384">
    <property type="component" value="Chromosome"/>
</dbReference>
<keyword evidence="7" id="KW-1185">Reference proteome</keyword>
<evidence type="ECO:0000313" key="6">
    <source>
        <dbReference type="EMBL" id="ACK69540.1"/>
    </source>
</evidence>
<accession>B7KJU1</accession>
<dbReference type="HOGENOM" id="CLU_075251_0_0_3"/>
<dbReference type="GO" id="GO:0009279">
    <property type="term" value="C:cell outer membrane"/>
    <property type="evidence" value="ECO:0007669"/>
    <property type="project" value="TreeGrafter"/>
</dbReference>
<reference evidence="7" key="1">
    <citation type="journal article" date="2011" name="MBio">
        <title>Novel metabolic attributes of the genus Cyanothece, comprising a group of unicellular nitrogen-fixing Cyanobacteria.</title>
        <authorList>
            <person name="Bandyopadhyay A."/>
            <person name="Elvitigala T."/>
            <person name="Welsh E."/>
            <person name="Stockel J."/>
            <person name="Liberton M."/>
            <person name="Min H."/>
            <person name="Sherman L.A."/>
            <person name="Pakrasi H.B."/>
        </authorList>
    </citation>
    <scope>NUCLEOTIDE SEQUENCE [LARGE SCALE GENOMIC DNA]</scope>
    <source>
        <strain evidence="7">PCC 7424</strain>
    </source>
</reference>
<gene>
    <name evidence="6" type="ordered locus">PCC7424_1088</name>
</gene>
<dbReference type="InterPro" id="IPR011990">
    <property type="entry name" value="TPR-like_helical_dom_sf"/>
</dbReference>
<dbReference type="InterPro" id="IPR050498">
    <property type="entry name" value="Ycf3"/>
</dbReference>
<protein>
    <submittedName>
        <fullName evidence="6">Tetratricopeptide TPR_2 repeat protein</fullName>
    </submittedName>
</protein>
<dbReference type="Pfam" id="PF13414">
    <property type="entry name" value="TPR_11"/>
    <property type="match status" value="1"/>
</dbReference>
<dbReference type="PANTHER" id="PTHR44858">
    <property type="entry name" value="TETRATRICOPEPTIDE REPEAT PROTEIN 6"/>
    <property type="match status" value="1"/>
</dbReference>
<dbReference type="SUPFAM" id="SSF48452">
    <property type="entry name" value="TPR-like"/>
    <property type="match status" value="1"/>
</dbReference>
<feature type="compositionally biased region" description="Basic and acidic residues" evidence="5">
    <location>
        <begin position="1"/>
        <end position="10"/>
    </location>
</feature>
<evidence type="ECO:0000256" key="2">
    <source>
        <dbReference type="ARBA" id="ARBA00022803"/>
    </source>
</evidence>
<dbReference type="SMART" id="SM00028">
    <property type="entry name" value="TPR"/>
    <property type="match status" value="2"/>
</dbReference>
<evidence type="ECO:0000256" key="5">
    <source>
        <dbReference type="SAM" id="MobiDB-lite"/>
    </source>
</evidence>
<dbReference type="KEGG" id="cyc:PCC7424_1088"/>
<name>B7KJU1_GLOC7</name>
<feature type="region of interest" description="Disordered" evidence="5">
    <location>
        <begin position="282"/>
        <end position="308"/>
    </location>
</feature>
<feature type="coiled-coil region" evidence="4">
    <location>
        <begin position="96"/>
        <end position="183"/>
    </location>
</feature>
<evidence type="ECO:0000256" key="4">
    <source>
        <dbReference type="SAM" id="Coils"/>
    </source>
</evidence>
<dbReference type="GO" id="GO:0046813">
    <property type="term" value="P:receptor-mediated virion attachment to host cell"/>
    <property type="evidence" value="ECO:0007669"/>
    <property type="project" value="TreeGrafter"/>
</dbReference>
<feature type="compositionally biased region" description="Polar residues" evidence="5">
    <location>
        <begin position="282"/>
        <end position="302"/>
    </location>
</feature>
<keyword evidence="2 3" id="KW-0802">TPR repeat</keyword>
<keyword evidence="4" id="KW-0175">Coiled coil</keyword>
<feature type="repeat" description="TPR" evidence="3">
    <location>
        <begin position="187"/>
        <end position="220"/>
    </location>
</feature>
<dbReference type="Gene3D" id="1.25.40.10">
    <property type="entry name" value="Tetratricopeptide repeat domain"/>
    <property type="match status" value="1"/>
</dbReference>
<sequence>MIENLRKYDPMEEQQVNHQSDSNTPSQLSSTVNILDGVSGVFALGGAIASLVTQQVALAAFPVALSVGVHLVNRRQSINALQQHFQAMTLQQNLHIVKIEQKLQTLEEQLGQFKQESWLALETQEQDYTVQINNLSEQIKQLQQQTTDLDQSTQSLDSKQHQLTEVVEELRQLENYSQALRSEPTAAQVYYKRGFSYQRLGDKQGAIEDYSEAIRLDSKYAQAYHSRGILYGELGQRKLAVADLRQASKLYFDQGEIESYQKARDLGKELYDLRDVMETTAPLNSEDTHSGTPQFKAPSSVSVEHLFS</sequence>
<proteinExistence type="predicted"/>
<dbReference type="RefSeq" id="WP_012598486.1">
    <property type="nucleotide sequence ID" value="NC_011729.1"/>
</dbReference>
<evidence type="ECO:0000256" key="1">
    <source>
        <dbReference type="ARBA" id="ARBA00022737"/>
    </source>
</evidence>
<dbReference type="EMBL" id="CP001291">
    <property type="protein sequence ID" value="ACK69540.1"/>
    <property type="molecule type" value="Genomic_DNA"/>
</dbReference>
<dbReference type="AlphaFoldDB" id="B7KJU1"/>
<dbReference type="PROSITE" id="PS50005">
    <property type="entry name" value="TPR"/>
    <property type="match status" value="1"/>
</dbReference>
<keyword evidence="1" id="KW-0677">Repeat</keyword>
<evidence type="ECO:0000313" key="7">
    <source>
        <dbReference type="Proteomes" id="UP000002384"/>
    </source>
</evidence>
<dbReference type="PANTHER" id="PTHR44858:SF1">
    <property type="entry name" value="UDP-N-ACETYLGLUCOSAMINE--PEPTIDE N-ACETYLGLUCOSAMINYLTRANSFERASE SPINDLY-RELATED"/>
    <property type="match status" value="1"/>
</dbReference>
<organism evidence="6 7">
    <name type="scientific">Gloeothece citriformis (strain PCC 7424)</name>
    <name type="common">Cyanothece sp. (strain PCC 7424)</name>
    <dbReference type="NCBI Taxonomy" id="65393"/>
    <lineage>
        <taxon>Bacteria</taxon>
        <taxon>Bacillati</taxon>
        <taxon>Cyanobacteriota</taxon>
        <taxon>Cyanophyceae</taxon>
        <taxon>Oscillatoriophycideae</taxon>
        <taxon>Chroococcales</taxon>
        <taxon>Aphanothecaceae</taxon>
        <taxon>Gloeothece</taxon>
        <taxon>Gloeothece citriformis</taxon>
    </lineage>
</organism>
<dbReference type="PROSITE" id="PS50293">
    <property type="entry name" value="TPR_REGION"/>
    <property type="match status" value="1"/>
</dbReference>
<dbReference type="STRING" id="65393.PCC7424_1088"/>
<feature type="region of interest" description="Disordered" evidence="5">
    <location>
        <begin position="1"/>
        <end position="28"/>
    </location>
</feature>
<feature type="compositionally biased region" description="Polar residues" evidence="5">
    <location>
        <begin position="14"/>
        <end position="28"/>
    </location>
</feature>
<dbReference type="InterPro" id="IPR019734">
    <property type="entry name" value="TPR_rpt"/>
</dbReference>